<dbReference type="InterPro" id="IPR001901">
    <property type="entry name" value="Translocase_SecE/Sec61-g"/>
</dbReference>
<dbReference type="Gene3D" id="1.20.5.1030">
    <property type="entry name" value="Preprotein translocase secy subunit"/>
    <property type="match status" value="1"/>
</dbReference>
<sequence>MNKITQFIKEAIVELGKVSWPSRMVVLRLTLGVIIISALFAIFVGIVDVGLTNGLRGLLVWVEEQKAPVGSTQPIQVQPGDIQVETGQ</sequence>
<evidence type="ECO:0000256" key="3">
    <source>
        <dbReference type="ARBA" id="ARBA00022475"/>
    </source>
</evidence>
<dbReference type="Proteomes" id="UP000176651">
    <property type="component" value="Unassembled WGS sequence"/>
</dbReference>
<keyword evidence="8 9" id="KW-0472">Membrane</keyword>
<dbReference type="GO" id="GO:0005886">
    <property type="term" value="C:plasma membrane"/>
    <property type="evidence" value="ECO:0007669"/>
    <property type="project" value="UniProtKB-SubCell"/>
</dbReference>
<name>A0A1F4NUF9_UNCK3</name>
<dbReference type="PANTHER" id="PTHR33910">
    <property type="entry name" value="PROTEIN TRANSLOCASE SUBUNIT SECE"/>
    <property type="match status" value="1"/>
</dbReference>
<dbReference type="NCBIfam" id="TIGR00964">
    <property type="entry name" value="secE_bact"/>
    <property type="match status" value="1"/>
</dbReference>
<dbReference type="STRING" id="1798535.A2V68_02635"/>
<dbReference type="EMBL" id="META01000001">
    <property type="protein sequence ID" value="OGB74492.1"/>
    <property type="molecule type" value="Genomic_DNA"/>
</dbReference>
<organism evidence="10 11">
    <name type="scientific">candidate division Kazan bacterium RBG_13_50_9</name>
    <dbReference type="NCBI Taxonomy" id="1798535"/>
    <lineage>
        <taxon>Bacteria</taxon>
        <taxon>Bacteria division Kazan-3B-28</taxon>
    </lineage>
</organism>
<comment type="caution">
    <text evidence="10">The sequence shown here is derived from an EMBL/GenBank/DDBJ whole genome shotgun (WGS) entry which is preliminary data.</text>
</comment>
<accession>A0A1F4NUF9</accession>
<keyword evidence="2 9" id="KW-0813">Transport</keyword>
<evidence type="ECO:0000256" key="5">
    <source>
        <dbReference type="ARBA" id="ARBA00022927"/>
    </source>
</evidence>
<dbReference type="Pfam" id="PF00584">
    <property type="entry name" value="SecE"/>
    <property type="match status" value="1"/>
</dbReference>
<keyword evidence="4 9" id="KW-0812">Transmembrane</keyword>
<protein>
    <recommendedName>
        <fullName evidence="9">Protein translocase subunit SecE</fullName>
    </recommendedName>
</protein>
<keyword evidence="6 9" id="KW-1133">Transmembrane helix</keyword>
<dbReference type="HAMAP" id="MF_00422">
    <property type="entry name" value="SecE"/>
    <property type="match status" value="1"/>
</dbReference>
<gene>
    <name evidence="9" type="primary">secE</name>
    <name evidence="10" type="ORF">A2V68_02635</name>
</gene>
<dbReference type="InterPro" id="IPR038379">
    <property type="entry name" value="SecE_sf"/>
</dbReference>
<comment type="subunit">
    <text evidence="9">Component of the Sec protein translocase complex. Heterotrimer consisting of SecY, SecE and SecG subunits. The heterotrimers can form oligomers, although 1 heterotrimer is thought to be able to translocate proteins. Interacts with the ribosome. Interacts with SecDF, and other proteins may be involved. Interacts with SecA.</text>
</comment>
<evidence type="ECO:0000256" key="8">
    <source>
        <dbReference type="ARBA" id="ARBA00023136"/>
    </source>
</evidence>
<keyword evidence="3 9" id="KW-1003">Cell membrane</keyword>
<evidence type="ECO:0000256" key="2">
    <source>
        <dbReference type="ARBA" id="ARBA00022448"/>
    </source>
</evidence>
<dbReference type="InterPro" id="IPR005807">
    <property type="entry name" value="SecE_bac"/>
</dbReference>
<evidence type="ECO:0000313" key="10">
    <source>
        <dbReference type="EMBL" id="OGB74492.1"/>
    </source>
</evidence>
<evidence type="ECO:0000256" key="6">
    <source>
        <dbReference type="ARBA" id="ARBA00022989"/>
    </source>
</evidence>
<reference evidence="10 11" key="1">
    <citation type="journal article" date="2016" name="Nat. Commun.">
        <title>Thousands of microbial genomes shed light on interconnected biogeochemical processes in an aquifer system.</title>
        <authorList>
            <person name="Anantharaman K."/>
            <person name="Brown C.T."/>
            <person name="Hug L.A."/>
            <person name="Sharon I."/>
            <person name="Castelle C.J."/>
            <person name="Probst A.J."/>
            <person name="Thomas B.C."/>
            <person name="Singh A."/>
            <person name="Wilkins M.J."/>
            <person name="Karaoz U."/>
            <person name="Brodie E.L."/>
            <person name="Williams K.H."/>
            <person name="Hubbard S.S."/>
            <person name="Banfield J.F."/>
        </authorList>
    </citation>
    <scope>NUCLEOTIDE SEQUENCE [LARGE SCALE GENOMIC DNA]</scope>
</reference>
<evidence type="ECO:0000256" key="7">
    <source>
        <dbReference type="ARBA" id="ARBA00023010"/>
    </source>
</evidence>
<dbReference type="AlphaFoldDB" id="A0A1F4NUF9"/>
<proteinExistence type="inferred from homology"/>
<dbReference type="GO" id="GO:0065002">
    <property type="term" value="P:intracellular protein transmembrane transport"/>
    <property type="evidence" value="ECO:0007669"/>
    <property type="project" value="UniProtKB-UniRule"/>
</dbReference>
<comment type="similarity">
    <text evidence="9">Belongs to the SecE/SEC61-gamma family.</text>
</comment>
<dbReference type="GO" id="GO:0043952">
    <property type="term" value="P:protein transport by the Sec complex"/>
    <property type="evidence" value="ECO:0007669"/>
    <property type="project" value="UniProtKB-UniRule"/>
</dbReference>
<feature type="transmembrane region" description="Helical" evidence="9">
    <location>
        <begin position="25"/>
        <end position="47"/>
    </location>
</feature>
<comment type="subcellular location">
    <subcellularLocation>
        <location evidence="9">Cell membrane</location>
        <topology evidence="9">Single-pass membrane protein</topology>
    </subcellularLocation>
    <subcellularLocation>
        <location evidence="1">Membrane</location>
    </subcellularLocation>
</comment>
<dbReference type="GO" id="GO:0008320">
    <property type="term" value="F:protein transmembrane transporter activity"/>
    <property type="evidence" value="ECO:0007669"/>
    <property type="project" value="UniProtKB-UniRule"/>
</dbReference>
<keyword evidence="7 9" id="KW-0811">Translocation</keyword>
<evidence type="ECO:0000256" key="9">
    <source>
        <dbReference type="HAMAP-Rule" id="MF_00422"/>
    </source>
</evidence>
<evidence type="ECO:0000256" key="1">
    <source>
        <dbReference type="ARBA" id="ARBA00004370"/>
    </source>
</evidence>
<evidence type="ECO:0000313" key="11">
    <source>
        <dbReference type="Proteomes" id="UP000176651"/>
    </source>
</evidence>
<comment type="function">
    <text evidence="9">Essential subunit of the Sec protein translocation channel SecYEG. Clamps together the 2 halves of SecY. May contact the channel plug during translocation.</text>
</comment>
<dbReference type="GO" id="GO:0006605">
    <property type="term" value="P:protein targeting"/>
    <property type="evidence" value="ECO:0007669"/>
    <property type="project" value="UniProtKB-UniRule"/>
</dbReference>
<dbReference type="GO" id="GO:0009306">
    <property type="term" value="P:protein secretion"/>
    <property type="evidence" value="ECO:0007669"/>
    <property type="project" value="UniProtKB-UniRule"/>
</dbReference>
<keyword evidence="5 9" id="KW-0653">Protein transport</keyword>
<evidence type="ECO:0000256" key="4">
    <source>
        <dbReference type="ARBA" id="ARBA00022692"/>
    </source>
</evidence>
<dbReference type="PANTHER" id="PTHR33910:SF1">
    <property type="entry name" value="PROTEIN TRANSLOCASE SUBUNIT SECE"/>
    <property type="match status" value="1"/>
</dbReference>